<dbReference type="RefSeq" id="XP_037217860.1">
    <property type="nucleotide sequence ID" value="XM_037366448.1"/>
</dbReference>
<reference evidence="2" key="1">
    <citation type="submission" date="2020-05" db="EMBL/GenBank/DDBJ databases">
        <title>Mycena genomes resolve the evolution of fungal bioluminescence.</title>
        <authorList>
            <person name="Tsai I.J."/>
        </authorList>
    </citation>
    <scope>NUCLEOTIDE SEQUENCE</scope>
    <source>
        <strain evidence="2">171206Taipei</strain>
    </source>
</reference>
<name>A0A8H6SDF2_9AGAR</name>
<proteinExistence type="predicted"/>
<dbReference type="Proteomes" id="UP000636479">
    <property type="component" value="Unassembled WGS sequence"/>
</dbReference>
<dbReference type="OrthoDB" id="3210666at2759"/>
<evidence type="ECO:0000313" key="3">
    <source>
        <dbReference type="Proteomes" id="UP000636479"/>
    </source>
</evidence>
<sequence length="386" mass="42811">MPRYLTLDEEDEDCPEYSVAISRSNTATSSSSHATTSSISDTHWTSPTSPRASPALRSDSSHSQVRRLPNPTPKALAGARVHTPALETLPLRLRRERYIYSYSLEAAGAPLCLSISVESSSGKARPGDYDFRLSLQVHGVERQLAELVTMRLTVDPRTLDFAVFLFPGKRNILPIGCLFSLRVWLRVNGIDHRIFGDDELWLGAEPTIDFATIEDASFARLHTAAPECQIYDAIVGRARVQFVVRWEHVRGRLFKYTLAYEAGGIGKSLIDSLPLRVDGDPKATSFLIYTVPVRSVPTGASHRLRVWLRTTAPDRPAAPFVYQRVWKTDGFKVGGRLDFDALGPRLIMGTHARTTVVEDSDEWSDCAAVDSAAERNRSSEQVAELA</sequence>
<comment type="caution">
    <text evidence="2">The sequence shown here is derived from an EMBL/GenBank/DDBJ whole genome shotgun (WGS) entry which is preliminary data.</text>
</comment>
<dbReference type="GeneID" id="59348964"/>
<keyword evidence="3" id="KW-1185">Reference proteome</keyword>
<protein>
    <submittedName>
        <fullName evidence="2">Uncharacterized protein</fullName>
    </submittedName>
</protein>
<evidence type="ECO:0000256" key="1">
    <source>
        <dbReference type="SAM" id="MobiDB-lite"/>
    </source>
</evidence>
<feature type="compositionally biased region" description="Low complexity" evidence="1">
    <location>
        <begin position="22"/>
        <end position="42"/>
    </location>
</feature>
<dbReference type="EMBL" id="JACAZF010000008">
    <property type="protein sequence ID" value="KAF7297501.1"/>
    <property type="molecule type" value="Genomic_DNA"/>
</dbReference>
<gene>
    <name evidence="2" type="ORF">MIND_00983900</name>
</gene>
<organism evidence="2 3">
    <name type="scientific">Mycena indigotica</name>
    <dbReference type="NCBI Taxonomy" id="2126181"/>
    <lineage>
        <taxon>Eukaryota</taxon>
        <taxon>Fungi</taxon>
        <taxon>Dikarya</taxon>
        <taxon>Basidiomycota</taxon>
        <taxon>Agaricomycotina</taxon>
        <taxon>Agaricomycetes</taxon>
        <taxon>Agaricomycetidae</taxon>
        <taxon>Agaricales</taxon>
        <taxon>Marasmiineae</taxon>
        <taxon>Mycenaceae</taxon>
        <taxon>Mycena</taxon>
    </lineage>
</organism>
<accession>A0A8H6SDF2</accession>
<feature type="region of interest" description="Disordered" evidence="1">
    <location>
        <begin position="21"/>
        <end position="77"/>
    </location>
</feature>
<evidence type="ECO:0000313" key="2">
    <source>
        <dbReference type="EMBL" id="KAF7297501.1"/>
    </source>
</evidence>
<dbReference type="AlphaFoldDB" id="A0A8H6SDF2"/>